<evidence type="ECO:0000256" key="8">
    <source>
        <dbReference type="SAM" id="SignalP"/>
    </source>
</evidence>
<proteinExistence type="inferred from homology"/>
<feature type="chain" id="PRO_5043697197" description="Subtilisin-like protease SBT5.3" evidence="8">
    <location>
        <begin position="27"/>
        <end position="764"/>
    </location>
</feature>
<evidence type="ECO:0000259" key="9">
    <source>
        <dbReference type="Pfam" id="PF00082"/>
    </source>
</evidence>
<dbReference type="InterPro" id="IPR015500">
    <property type="entry name" value="Peptidase_S8_subtilisin-rel"/>
</dbReference>
<comment type="similarity">
    <text evidence="1 6">Belongs to the peptidase S8 family.</text>
</comment>
<evidence type="ECO:0000259" key="11">
    <source>
        <dbReference type="Pfam" id="PF17766"/>
    </source>
</evidence>
<dbReference type="FunFam" id="3.40.50.200:FF:000006">
    <property type="entry name" value="Subtilisin-like protease SBT1.5"/>
    <property type="match status" value="1"/>
</dbReference>
<dbReference type="GO" id="GO:0004252">
    <property type="term" value="F:serine-type endopeptidase activity"/>
    <property type="evidence" value="ECO:0007669"/>
    <property type="project" value="InterPro"/>
</dbReference>
<feature type="domain" description="PA" evidence="10">
    <location>
        <begin position="372"/>
        <end position="446"/>
    </location>
</feature>
<feature type="compositionally biased region" description="Polar residues" evidence="7">
    <location>
        <begin position="179"/>
        <end position="190"/>
    </location>
</feature>
<keyword evidence="2" id="KW-0645">Protease</keyword>
<comment type="caution">
    <text evidence="6">Lacks conserved residue(s) required for the propagation of feature annotation.</text>
</comment>
<feature type="signal peptide" evidence="8">
    <location>
        <begin position="1"/>
        <end position="26"/>
    </location>
</feature>
<protein>
    <recommendedName>
        <fullName evidence="14">Subtilisin-like protease SBT5.3</fullName>
    </recommendedName>
</protein>
<evidence type="ECO:0000256" key="5">
    <source>
        <dbReference type="ARBA" id="ARBA00022825"/>
    </source>
</evidence>
<dbReference type="PROSITE" id="PS51892">
    <property type="entry name" value="SUBTILASE"/>
    <property type="match status" value="1"/>
</dbReference>
<dbReference type="CDD" id="cd02120">
    <property type="entry name" value="PA_subtilisin_like"/>
    <property type="match status" value="1"/>
</dbReference>
<dbReference type="PROSITE" id="PS00138">
    <property type="entry name" value="SUBTILASE_SER"/>
    <property type="match status" value="1"/>
</dbReference>
<dbReference type="Pfam" id="PF17766">
    <property type="entry name" value="fn3_6"/>
    <property type="match status" value="1"/>
</dbReference>
<dbReference type="InterPro" id="IPR000209">
    <property type="entry name" value="Peptidase_S8/S53_dom"/>
</dbReference>
<reference evidence="12" key="1">
    <citation type="journal article" date="2018" name="DNA Res.">
        <title>Multiple hybrid de novo genome assembly of finger millet, an orphan allotetraploid crop.</title>
        <authorList>
            <person name="Hatakeyama M."/>
            <person name="Aluri S."/>
            <person name="Balachadran M.T."/>
            <person name="Sivarajan S.R."/>
            <person name="Patrignani A."/>
            <person name="Gruter S."/>
            <person name="Poveda L."/>
            <person name="Shimizu-Inatsugi R."/>
            <person name="Baeten J."/>
            <person name="Francoijs K.J."/>
            <person name="Nataraja K.N."/>
            <person name="Reddy Y.A.N."/>
            <person name="Phadnis S."/>
            <person name="Ravikumar R.L."/>
            <person name="Schlapbach R."/>
            <person name="Sreeman S.M."/>
            <person name="Shimizu K.K."/>
        </authorList>
    </citation>
    <scope>NUCLEOTIDE SEQUENCE</scope>
</reference>
<evidence type="ECO:0000313" key="12">
    <source>
        <dbReference type="EMBL" id="GJN17952.1"/>
    </source>
</evidence>
<feature type="compositionally biased region" description="Basic and acidic residues" evidence="7">
    <location>
        <begin position="191"/>
        <end position="200"/>
    </location>
</feature>
<evidence type="ECO:0008006" key="14">
    <source>
        <dbReference type="Google" id="ProtNLM"/>
    </source>
</evidence>
<organism evidence="12 13">
    <name type="scientific">Eleusine coracana subsp. coracana</name>
    <dbReference type="NCBI Taxonomy" id="191504"/>
    <lineage>
        <taxon>Eukaryota</taxon>
        <taxon>Viridiplantae</taxon>
        <taxon>Streptophyta</taxon>
        <taxon>Embryophyta</taxon>
        <taxon>Tracheophyta</taxon>
        <taxon>Spermatophyta</taxon>
        <taxon>Magnoliopsida</taxon>
        <taxon>Liliopsida</taxon>
        <taxon>Poales</taxon>
        <taxon>Poaceae</taxon>
        <taxon>PACMAD clade</taxon>
        <taxon>Chloridoideae</taxon>
        <taxon>Cynodonteae</taxon>
        <taxon>Eleusininae</taxon>
        <taxon>Eleusine</taxon>
    </lineage>
</organism>
<dbReference type="AlphaFoldDB" id="A0AAV5E694"/>
<comment type="caution">
    <text evidence="12">The sequence shown here is derived from an EMBL/GenBank/DDBJ whole genome shotgun (WGS) entry which is preliminary data.</text>
</comment>
<dbReference type="SUPFAM" id="SSF52743">
    <property type="entry name" value="Subtilisin-like"/>
    <property type="match status" value="1"/>
</dbReference>
<gene>
    <name evidence="12" type="primary">gb05062</name>
    <name evidence="12" type="ORF">PR202_gb05062</name>
</gene>
<dbReference type="Pfam" id="PF00082">
    <property type="entry name" value="Peptidase_S8"/>
    <property type="match status" value="1"/>
</dbReference>
<name>A0AAV5E694_ELECO</name>
<feature type="region of interest" description="Disordered" evidence="7">
    <location>
        <begin position="179"/>
        <end position="208"/>
    </location>
</feature>
<dbReference type="InterPro" id="IPR023828">
    <property type="entry name" value="Peptidase_S8_Ser-AS"/>
</dbReference>
<dbReference type="FunFam" id="3.50.30.30:FF:000005">
    <property type="entry name" value="subtilisin-like protease SBT1.5"/>
    <property type="match status" value="1"/>
</dbReference>
<evidence type="ECO:0000256" key="4">
    <source>
        <dbReference type="ARBA" id="ARBA00022801"/>
    </source>
</evidence>
<dbReference type="Gene3D" id="2.60.40.2310">
    <property type="match status" value="1"/>
</dbReference>
<evidence type="ECO:0000256" key="1">
    <source>
        <dbReference type="ARBA" id="ARBA00011073"/>
    </source>
</evidence>
<dbReference type="InterPro" id="IPR036852">
    <property type="entry name" value="Peptidase_S8/S53_dom_sf"/>
</dbReference>
<dbReference type="PRINTS" id="PR00723">
    <property type="entry name" value="SUBTILISIN"/>
</dbReference>
<reference evidence="12" key="2">
    <citation type="submission" date="2021-12" db="EMBL/GenBank/DDBJ databases">
        <title>Resequencing data analysis of finger millet.</title>
        <authorList>
            <person name="Hatakeyama M."/>
            <person name="Aluri S."/>
            <person name="Balachadran M.T."/>
            <person name="Sivarajan S.R."/>
            <person name="Poveda L."/>
            <person name="Shimizu-Inatsugi R."/>
            <person name="Schlapbach R."/>
            <person name="Sreeman S.M."/>
            <person name="Shimizu K.K."/>
        </authorList>
    </citation>
    <scope>NUCLEOTIDE SEQUENCE</scope>
</reference>
<accession>A0AAV5E694</accession>
<dbReference type="FunFam" id="2.60.40.2310:FF:000002">
    <property type="entry name" value="p69E protein-like"/>
    <property type="match status" value="1"/>
</dbReference>
<evidence type="ECO:0000259" key="10">
    <source>
        <dbReference type="Pfam" id="PF02225"/>
    </source>
</evidence>
<dbReference type="Gene3D" id="3.40.50.200">
    <property type="entry name" value="Peptidase S8/S53 domain"/>
    <property type="match status" value="1"/>
</dbReference>
<dbReference type="Gene3D" id="3.50.30.30">
    <property type="match status" value="1"/>
</dbReference>
<keyword evidence="13" id="KW-1185">Reference proteome</keyword>
<keyword evidence="4" id="KW-0378">Hydrolase</keyword>
<evidence type="ECO:0000313" key="13">
    <source>
        <dbReference type="Proteomes" id="UP001054889"/>
    </source>
</evidence>
<dbReference type="InterPro" id="IPR003137">
    <property type="entry name" value="PA_domain"/>
</dbReference>
<evidence type="ECO:0000256" key="3">
    <source>
        <dbReference type="ARBA" id="ARBA00022729"/>
    </source>
</evidence>
<dbReference type="InterPro" id="IPR041469">
    <property type="entry name" value="Subtilisin-like_FN3"/>
</dbReference>
<dbReference type="EMBL" id="BQKI01000073">
    <property type="protein sequence ID" value="GJN17952.1"/>
    <property type="molecule type" value="Genomic_DNA"/>
</dbReference>
<evidence type="ECO:0000256" key="2">
    <source>
        <dbReference type="ARBA" id="ARBA00022670"/>
    </source>
</evidence>
<dbReference type="InterPro" id="IPR045051">
    <property type="entry name" value="SBT"/>
</dbReference>
<feature type="domain" description="Subtilisin-like protease fibronectin type-III" evidence="11">
    <location>
        <begin position="663"/>
        <end position="758"/>
    </location>
</feature>
<keyword evidence="5" id="KW-0720">Serine protease</keyword>
<evidence type="ECO:0000256" key="7">
    <source>
        <dbReference type="SAM" id="MobiDB-lite"/>
    </source>
</evidence>
<dbReference type="PANTHER" id="PTHR10795">
    <property type="entry name" value="PROPROTEIN CONVERTASE SUBTILISIN/KEXIN"/>
    <property type="match status" value="1"/>
</dbReference>
<sequence>MWEGGGCRVFLLALALFLALQTPASAEKKACGYLITLLMHPHRSSCANLIIGLTCFQVLYKLDAIHGIVAHIDDVFMPRLQQLTGVLGVIQDTLVDLHTTHSWDFLSLASNGQATSAWASDGEFGVWPESESFRDDDLPNVPSRWRGTCDRGNDPTFRCNKKLIGARFFSKGIQLLSSLSNGTQPNSEDSSSPRDYEGHGTHTLSTAGGAFVPDAGVLGRGKGRAAGGSPRARVAAYKACFASGCSGVDVLAAIVAAVADGVDVISLSLGSPASDYLTDLIAIGTFFAVQKGVTVVAAAGNSGPGPSTLSNVAPWMFTVGASATDRSFPAYVNFGGNIIEGQSVANSTLPLGQAYPIISGEQANAPNQATANSTLCLPDSLDPAKVEGKIVVCVGGRGRAAKGLAVKQAGGVGMVLCNDVSFGDTVFVDPHLIPAAHCSYSQCEQLFNYLRDTDNPSGFITTTDVKFGVKPAPKMAAFSSRGPNPITPQILKPDVTAPGVSIIAAYTGAISPSAQPSPFDDRRVPYNVMSGTSMSCPHVSGIVGLLKTKYPSWSPAMIKSAIMTTATVGASDGNPIRDQTGAAATPFSYGSGHVDPVRALDPGLVYDTTLVDYANFLCSLKLRQDPLPSLPVNLPIKLSLPMFDGAAGNPCTCSNGSSFRPEDLNYPSITVPCLTGSTSVKRRVKNVGAKASSYSVTAIEHPTGIKVAVEPDKLSLGVGEEKEFTVKLDVVDSAAAANYVFGSIEWSDGLHRVRSPVVAKTTCG</sequence>
<keyword evidence="3 8" id="KW-0732">Signal</keyword>
<dbReference type="GO" id="GO:0006508">
    <property type="term" value="P:proteolysis"/>
    <property type="evidence" value="ECO:0007669"/>
    <property type="project" value="UniProtKB-KW"/>
</dbReference>
<dbReference type="Proteomes" id="UP001054889">
    <property type="component" value="Unassembled WGS sequence"/>
</dbReference>
<feature type="domain" description="Peptidase S8/S53" evidence="9">
    <location>
        <begin position="181"/>
        <end position="592"/>
    </location>
</feature>
<dbReference type="Pfam" id="PF02225">
    <property type="entry name" value="PA"/>
    <property type="match status" value="1"/>
</dbReference>
<evidence type="ECO:0000256" key="6">
    <source>
        <dbReference type="PROSITE-ProRule" id="PRU01240"/>
    </source>
</evidence>